<organism evidence="1 2">
    <name type="scientific">Panagrolaimus sp. PS1159</name>
    <dbReference type="NCBI Taxonomy" id="55785"/>
    <lineage>
        <taxon>Eukaryota</taxon>
        <taxon>Metazoa</taxon>
        <taxon>Ecdysozoa</taxon>
        <taxon>Nematoda</taxon>
        <taxon>Chromadorea</taxon>
        <taxon>Rhabditida</taxon>
        <taxon>Tylenchina</taxon>
        <taxon>Panagrolaimomorpha</taxon>
        <taxon>Panagrolaimoidea</taxon>
        <taxon>Panagrolaimidae</taxon>
        <taxon>Panagrolaimus</taxon>
    </lineage>
</organism>
<accession>A0AC35GWU1</accession>
<dbReference type="WBParaSite" id="PS1159_v2.g9622.t1">
    <property type="protein sequence ID" value="PS1159_v2.g9622.t1"/>
    <property type="gene ID" value="PS1159_v2.g9622"/>
</dbReference>
<proteinExistence type="predicted"/>
<dbReference type="Proteomes" id="UP000887580">
    <property type="component" value="Unplaced"/>
</dbReference>
<evidence type="ECO:0000313" key="2">
    <source>
        <dbReference type="WBParaSite" id="PS1159_v2.g9622.t1"/>
    </source>
</evidence>
<sequence length="205" mass="23630">MREAVFVFLFITALIPLKIDGLQCETRKAEIKKCYFNFLEIYDFSFMPPFDNFSNSINEIEINQGWTGEVYICNNAMTLVNCINKISAELTPECFSTIFDFSGDDSIGYVTYFYLAQYRCQGKGFTEFEDTYNCSKTMKNCPGKADSCFAIKSFLECMKKQALNKCGDEYSDFLSNSLQILINVTYNSCLRKNNNFIFSLNKRTL</sequence>
<name>A0AC35GWU1_9BILA</name>
<protein>
    <submittedName>
        <fullName evidence="2">DUF19 domain-containing protein</fullName>
    </submittedName>
</protein>
<evidence type="ECO:0000313" key="1">
    <source>
        <dbReference type="Proteomes" id="UP000887580"/>
    </source>
</evidence>
<reference evidence="2" key="1">
    <citation type="submission" date="2022-11" db="UniProtKB">
        <authorList>
            <consortium name="WormBaseParasite"/>
        </authorList>
    </citation>
    <scope>IDENTIFICATION</scope>
</reference>